<dbReference type="GO" id="GO:0016887">
    <property type="term" value="F:ATP hydrolysis activity"/>
    <property type="evidence" value="ECO:0007669"/>
    <property type="project" value="InterPro"/>
</dbReference>
<evidence type="ECO:0000256" key="4">
    <source>
        <dbReference type="ARBA" id="ARBA00022692"/>
    </source>
</evidence>
<dbReference type="Pfam" id="PF17862">
    <property type="entry name" value="AAA_lid_3"/>
    <property type="match status" value="1"/>
</dbReference>
<comment type="subcellular location">
    <subcellularLocation>
        <location evidence="1">Membrane</location>
    </subcellularLocation>
</comment>
<dbReference type="AlphaFoldDB" id="A0A430KW82"/>
<reference evidence="10 11" key="1">
    <citation type="submission" date="2018-11" db="EMBL/GenBank/DDBJ databases">
        <title>The draft genome sequence of Amphritea opalescens ANRC-JH13T.</title>
        <authorList>
            <person name="Fang Z."/>
            <person name="Zhang Y."/>
            <person name="Han X."/>
        </authorList>
    </citation>
    <scope>NUCLEOTIDE SEQUENCE [LARGE SCALE GENOMIC DNA]</scope>
    <source>
        <strain evidence="10 11">ANRC-JH13</strain>
    </source>
</reference>
<dbReference type="Pfam" id="PF00004">
    <property type="entry name" value="AAA"/>
    <property type="match status" value="1"/>
</dbReference>
<dbReference type="InterPro" id="IPR037219">
    <property type="entry name" value="Peptidase_M41-like"/>
</dbReference>
<dbReference type="RefSeq" id="WP_126156971.1">
    <property type="nucleotide sequence ID" value="NZ_RQXW01000001.1"/>
</dbReference>
<dbReference type="PANTHER" id="PTHR23076">
    <property type="entry name" value="METALLOPROTEASE M41 FTSH"/>
    <property type="match status" value="1"/>
</dbReference>
<comment type="similarity">
    <text evidence="8">Belongs to the AAA ATPase family.</text>
</comment>
<keyword evidence="7" id="KW-0472">Membrane</keyword>
<dbReference type="GO" id="GO:0006508">
    <property type="term" value="P:proteolysis"/>
    <property type="evidence" value="ECO:0007669"/>
    <property type="project" value="UniProtKB-KW"/>
</dbReference>
<evidence type="ECO:0000256" key="8">
    <source>
        <dbReference type="RuleBase" id="RU003651"/>
    </source>
</evidence>
<dbReference type="OrthoDB" id="9809379at2"/>
<name>A0A430KW82_9GAMM</name>
<dbReference type="SMART" id="SM00382">
    <property type="entry name" value="AAA"/>
    <property type="match status" value="2"/>
</dbReference>
<proteinExistence type="inferred from homology"/>
<dbReference type="SUPFAM" id="SSF52540">
    <property type="entry name" value="P-loop containing nucleoside triphosphate hydrolases"/>
    <property type="match status" value="2"/>
</dbReference>
<evidence type="ECO:0000256" key="5">
    <source>
        <dbReference type="ARBA" id="ARBA00022801"/>
    </source>
</evidence>
<dbReference type="InterPro" id="IPR041569">
    <property type="entry name" value="AAA_lid_3"/>
</dbReference>
<evidence type="ECO:0000256" key="3">
    <source>
        <dbReference type="ARBA" id="ARBA00022670"/>
    </source>
</evidence>
<dbReference type="PROSITE" id="PS00674">
    <property type="entry name" value="AAA"/>
    <property type="match status" value="1"/>
</dbReference>
<keyword evidence="4" id="KW-0812">Transmembrane</keyword>
<dbReference type="InterPro" id="IPR003593">
    <property type="entry name" value="AAA+_ATPase"/>
</dbReference>
<keyword evidence="8" id="KW-0067">ATP-binding</keyword>
<keyword evidence="11" id="KW-1185">Reference proteome</keyword>
<evidence type="ECO:0000256" key="6">
    <source>
        <dbReference type="ARBA" id="ARBA00022989"/>
    </source>
</evidence>
<comment type="caution">
    <text evidence="10">The sequence shown here is derived from an EMBL/GenBank/DDBJ whole genome shotgun (WGS) entry which is preliminary data.</text>
</comment>
<dbReference type="PRINTS" id="PR00300">
    <property type="entry name" value="CLPPROTEASEA"/>
</dbReference>
<evidence type="ECO:0000259" key="9">
    <source>
        <dbReference type="SMART" id="SM00382"/>
    </source>
</evidence>
<evidence type="ECO:0000313" key="11">
    <source>
        <dbReference type="Proteomes" id="UP000283087"/>
    </source>
</evidence>
<dbReference type="InterPro" id="IPR000642">
    <property type="entry name" value="Peptidase_M41"/>
</dbReference>
<dbReference type="InterPro" id="IPR003959">
    <property type="entry name" value="ATPase_AAA_core"/>
</dbReference>
<dbReference type="EMBL" id="RQXW01000001">
    <property type="protein sequence ID" value="RTE67761.1"/>
    <property type="molecule type" value="Genomic_DNA"/>
</dbReference>
<dbReference type="Pfam" id="PF01434">
    <property type="entry name" value="Peptidase_M41"/>
    <property type="match status" value="1"/>
</dbReference>
<dbReference type="GO" id="GO:0005524">
    <property type="term" value="F:ATP binding"/>
    <property type="evidence" value="ECO:0007669"/>
    <property type="project" value="UniProtKB-KW"/>
</dbReference>
<keyword evidence="8" id="KW-0547">Nucleotide-binding</keyword>
<dbReference type="PANTHER" id="PTHR23076:SF113">
    <property type="entry name" value="ATP-DEPENDENT ZINC METALLOPROTEASE FTSH 1, CHLOROPLASTIC-RELATED"/>
    <property type="match status" value="1"/>
</dbReference>
<keyword evidence="6" id="KW-1133">Transmembrane helix</keyword>
<dbReference type="Pfam" id="PF07724">
    <property type="entry name" value="AAA_2"/>
    <property type="match status" value="1"/>
</dbReference>
<dbReference type="GO" id="GO:0016020">
    <property type="term" value="C:membrane"/>
    <property type="evidence" value="ECO:0007669"/>
    <property type="project" value="UniProtKB-SubCell"/>
</dbReference>
<organism evidence="10 11">
    <name type="scientific">Amphritea opalescens</name>
    <dbReference type="NCBI Taxonomy" id="2490544"/>
    <lineage>
        <taxon>Bacteria</taxon>
        <taxon>Pseudomonadati</taxon>
        <taxon>Pseudomonadota</taxon>
        <taxon>Gammaproteobacteria</taxon>
        <taxon>Oceanospirillales</taxon>
        <taxon>Oceanospirillaceae</taxon>
        <taxon>Amphritea</taxon>
    </lineage>
</organism>
<gene>
    <name evidence="10" type="ORF">EH243_02090</name>
</gene>
<dbReference type="SUPFAM" id="SSF140990">
    <property type="entry name" value="FtsH protease domain-like"/>
    <property type="match status" value="1"/>
</dbReference>
<sequence>MRKILLGAKVFALQESASRIAISHIQQSLTALKPADDVAFAKVCELVDIVTPHEKSELFSSQLLEQIASKERVSYAPEVQALIAELKAAGISFESTVSDLYISIRKGLYKSVVASLAEMKELLTSQIFDQDEAVEAVSDAVMKMSWAEKTNRPRAIFSFLGPPATGKTYMAEILSLGLQGYKVKSFDMTQLNSEKEGFALVGLRKGFESAGEGQLTQFVKDHPKSIIIFDEIEKSHTRVQTSLLRMLSAGYLKDEYSGDEIDFRETIIVFTSNLGSSLYSNRTFTSQTASSPHQARETLLQVIRKETKIESGNTVAAIPPELLSRLAQGSVVLFKKLSLSGLSKIATQLLIDDSQSFESKLGLAVQFKRLETLVPLLVLRFAPNFDTREMKSRIGDFAFDPITDYLLQHPDINVERVVISLSESAEAFLAELDFIHLPNQLATKHQRVFFDFEISETDGVLLLQYTQARIEKLAKEDDFTDASGIQVDLPDVSFEQIAGHHKIKARLNEVIHLLKEREYLSQQGVQPPKGMLLYGVPGTGKTLLAKAFAHQADLPFLSCSGNDLLNEDFIRKLFARAREYAPSVIFIDEIDALPKRGSAGPHADALVNRMLVEIDGFSGNEDDVFIIAATNRKELIDSAILRSGRIDLHYEVPQLDKDARSWFIRKMLAKDIFDSNIDIDQVLLLTAGFSGADLQKVSRETILFALREGIQKIDQQCLLEQINTLKYGQPLNLENSRQHLKETAYHEAAHAVISHILLPERRIEQITVVARANFLGMVSYDNEQSHDYTRAFLFNMSCVALAGREAQFKKFNDQGLDSGAAGDLKQAMHYAWLAIGCWGMDESLYNLNVEALRGYTGHPSYQDKVDERVSCWIDEATANTRDLVSQHWHKIEAVAEAVLDEEVLDQTTFCKLMESF</sequence>
<dbReference type="Proteomes" id="UP000283087">
    <property type="component" value="Unassembled WGS sequence"/>
</dbReference>
<dbReference type="Gene3D" id="3.40.50.300">
    <property type="entry name" value="P-loop containing nucleotide triphosphate hydrolases"/>
    <property type="match status" value="2"/>
</dbReference>
<protein>
    <submittedName>
        <fullName evidence="10">AAA family ATPase</fullName>
    </submittedName>
</protein>
<evidence type="ECO:0000313" key="10">
    <source>
        <dbReference type="EMBL" id="RTE67761.1"/>
    </source>
</evidence>
<dbReference type="Gene3D" id="1.20.58.760">
    <property type="entry name" value="Peptidase M41"/>
    <property type="match status" value="1"/>
</dbReference>
<feature type="domain" description="AAA+ ATPase" evidence="9">
    <location>
        <begin position="527"/>
        <end position="656"/>
    </location>
</feature>
<keyword evidence="5" id="KW-0378">Hydrolase</keyword>
<accession>A0A430KW82</accession>
<dbReference type="Gene3D" id="1.10.8.60">
    <property type="match status" value="1"/>
</dbReference>
<feature type="domain" description="AAA+ ATPase" evidence="9">
    <location>
        <begin position="153"/>
        <end position="306"/>
    </location>
</feature>
<keyword evidence="3" id="KW-0645">Protease</keyword>
<dbReference type="GO" id="GO:0004176">
    <property type="term" value="F:ATP-dependent peptidase activity"/>
    <property type="evidence" value="ECO:0007669"/>
    <property type="project" value="InterPro"/>
</dbReference>
<evidence type="ECO:0000256" key="1">
    <source>
        <dbReference type="ARBA" id="ARBA00004370"/>
    </source>
</evidence>
<evidence type="ECO:0000256" key="2">
    <source>
        <dbReference type="ARBA" id="ARBA00010044"/>
    </source>
</evidence>
<dbReference type="GO" id="GO:0004222">
    <property type="term" value="F:metalloendopeptidase activity"/>
    <property type="evidence" value="ECO:0007669"/>
    <property type="project" value="InterPro"/>
</dbReference>
<dbReference type="InterPro" id="IPR003960">
    <property type="entry name" value="ATPase_AAA_CS"/>
</dbReference>
<comment type="similarity">
    <text evidence="2">In the C-terminal section; belongs to the peptidase M41 family.</text>
</comment>
<dbReference type="InterPro" id="IPR001270">
    <property type="entry name" value="ClpA/B"/>
</dbReference>
<evidence type="ECO:0000256" key="7">
    <source>
        <dbReference type="ARBA" id="ARBA00023136"/>
    </source>
</evidence>
<dbReference type="InterPro" id="IPR027417">
    <property type="entry name" value="P-loop_NTPase"/>
</dbReference>